<protein>
    <submittedName>
        <fullName evidence="1">Uncharacterized protein</fullName>
    </submittedName>
</protein>
<accession>A0A2P2PAR9</accession>
<evidence type="ECO:0000313" key="1">
    <source>
        <dbReference type="EMBL" id="MBX51845.1"/>
    </source>
</evidence>
<organism evidence="1">
    <name type="scientific">Rhizophora mucronata</name>
    <name type="common">Asiatic mangrove</name>
    <dbReference type="NCBI Taxonomy" id="61149"/>
    <lineage>
        <taxon>Eukaryota</taxon>
        <taxon>Viridiplantae</taxon>
        <taxon>Streptophyta</taxon>
        <taxon>Embryophyta</taxon>
        <taxon>Tracheophyta</taxon>
        <taxon>Spermatophyta</taxon>
        <taxon>Magnoliopsida</taxon>
        <taxon>eudicotyledons</taxon>
        <taxon>Gunneridae</taxon>
        <taxon>Pentapetalae</taxon>
        <taxon>rosids</taxon>
        <taxon>fabids</taxon>
        <taxon>Malpighiales</taxon>
        <taxon>Rhizophoraceae</taxon>
        <taxon>Rhizophora</taxon>
    </lineage>
</organism>
<dbReference type="EMBL" id="GGEC01071361">
    <property type="protein sequence ID" value="MBX51845.1"/>
    <property type="molecule type" value="Transcribed_RNA"/>
</dbReference>
<reference evidence="1" key="1">
    <citation type="submission" date="2018-02" db="EMBL/GenBank/DDBJ databases">
        <title>Rhizophora mucronata_Transcriptome.</title>
        <authorList>
            <person name="Meera S.P."/>
            <person name="Sreeshan A."/>
            <person name="Augustine A."/>
        </authorList>
    </citation>
    <scope>NUCLEOTIDE SEQUENCE</scope>
    <source>
        <tissue evidence="1">Leaf</tissue>
    </source>
</reference>
<name>A0A2P2PAR9_RHIMU</name>
<sequence>MLSTDRRNH</sequence>
<proteinExistence type="predicted"/>